<dbReference type="PANTHER" id="PTHR45677:SF8">
    <property type="entry name" value="CYSTEINE SULFINIC ACID DECARBOXYLASE"/>
    <property type="match status" value="1"/>
</dbReference>
<accession>A0A8B8CXJ3</accession>
<feature type="region of interest" description="Disordered" evidence="8">
    <location>
        <begin position="1"/>
        <end position="56"/>
    </location>
</feature>
<evidence type="ECO:0000256" key="4">
    <source>
        <dbReference type="ARBA" id="ARBA00022898"/>
    </source>
</evidence>
<dbReference type="GeneID" id="111122875"/>
<dbReference type="InterPro" id="IPR015421">
    <property type="entry name" value="PyrdxlP-dep_Trfase_major"/>
</dbReference>
<dbReference type="Proteomes" id="UP000694844">
    <property type="component" value="Chromosome 3"/>
</dbReference>
<dbReference type="RefSeq" id="XP_022320597.1">
    <property type="nucleotide sequence ID" value="XM_022464889.1"/>
</dbReference>
<dbReference type="KEGG" id="cvn:111122875"/>
<dbReference type="GO" id="GO:0016831">
    <property type="term" value="F:carboxy-lyase activity"/>
    <property type="evidence" value="ECO:0007669"/>
    <property type="project" value="UniProtKB-KW"/>
</dbReference>
<gene>
    <name evidence="10" type="primary">LOC111122875</name>
</gene>
<keyword evidence="9" id="KW-1185">Reference proteome</keyword>
<dbReference type="GO" id="GO:0019752">
    <property type="term" value="P:carboxylic acid metabolic process"/>
    <property type="evidence" value="ECO:0007669"/>
    <property type="project" value="InterPro"/>
</dbReference>
<evidence type="ECO:0000256" key="5">
    <source>
        <dbReference type="ARBA" id="ARBA00023239"/>
    </source>
</evidence>
<keyword evidence="4 6" id="KW-0663">Pyridoxal phosphate</keyword>
<proteinExistence type="inferred from homology"/>
<dbReference type="InterPro" id="IPR021115">
    <property type="entry name" value="Pyridoxal-P_BS"/>
</dbReference>
<feature type="modified residue" description="N6-(pyridoxal phosphate)lysine" evidence="6">
    <location>
        <position position="370"/>
    </location>
</feature>
<comment type="similarity">
    <text evidence="2 7">Belongs to the group II decarboxylase family.</text>
</comment>
<dbReference type="InterPro" id="IPR002129">
    <property type="entry name" value="PyrdxlP-dep_de-COase"/>
</dbReference>
<evidence type="ECO:0000256" key="7">
    <source>
        <dbReference type="RuleBase" id="RU000382"/>
    </source>
</evidence>
<evidence type="ECO:0000256" key="2">
    <source>
        <dbReference type="ARBA" id="ARBA00009533"/>
    </source>
</evidence>
<dbReference type="Pfam" id="PF00282">
    <property type="entry name" value="Pyridoxal_deC"/>
    <property type="match status" value="1"/>
</dbReference>
<evidence type="ECO:0000313" key="10">
    <source>
        <dbReference type="RefSeq" id="XP_022320597.1"/>
    </source>
</evidence>
<dbReference type="Gene3D" id="3.40.640.10">
    <property type="entry name" value="Type I PLP-dependent aspartate aminotransferase-like (Major domain)"/>
    <property type="match status" value="1"/>
</dbReference>
<evidence type="ECO:0000313" key="9">
    <source>
        <dbReference type="Proteomes" id="UP000694844"/>
    </source>
</evidence>
<sequence length="562" mass="63978">MMEKKMEQLQGSKGYKKQYNSSNKILELESGSLEKHVSHKSKEETESRETRKFRPKKQQQWDRFEGLFYKDLQTDSKVQKDFLTEMAKILNTYLTDQCKTKTKVVDFHHPHQLEELLGDTLCVDGPPRDLHQVLSDCKETLKYCVKTGHPHFLNQLSTGLDVVGVAGEWLTAAVNTNMFTFEVGSVFVLMENTVLRKMRSFIGWGEQEGDGIFTPGGTMSNIYALLLARHRKFPKIKEEGMYSGQKLVVYTSSQSHFSIKKAAIMLGIGLNNVCSIPCDERGRMKVDELEKAIEETLADGGVPLMVSATCGTTVLAAYDPVDRMADICQKYKIWLHVDGAWGGSALLSKKYKHLLKGVQRCDSMTWNPHKMMGAPLQCSAILIRKSGELLAANALCADYLYQTDKFYDVSYDTGDRSIQCGRHNDVFKLWLMWRSKGDNGFEDSINKIFHLSRYLEQRVKERKHFTSVLSEIEGPSVSFWYEPPQLINSNLSSRERKNLLSKVAPKIKESMTLKGNMMLAYQPLGDLPNFFRIAISNPKLTESTLDFVLDEIERISSDIFLE</sequence>
<reference evidence="10" key="1">
    <citation type="submission" date="2025-08" db="UniProtKB">
        <authorList>
            <consortium name="RefSeq"/>
        </authorList>
    </citation>
    <scope>IDENTIFICATION</scope>
    <source>
        <tissue evidence="10">Whole sample</tissue>
    </source>
</reference>
<evidence type="ECO:0000256" key="8">
    <source>
        <dbReference type="SAM" id="MobiDB-lite"/>
    </source>
</evidence>
<dbReference type="CDD" id="cd06450">
    <property type="entry name" value="DOPA_deC_like"/>
    <property type="match status" value="1"/>
</dbReference>
<keyword evidence="3" id="KW-0210">Decarboxylase</keyword>
<dbReference type="Gene3D" id="3.90.1150.170">
    <property type="match status" value="1"/>
</dbReference>
<dbReference type="OrthoDB" id="392571at2759"/>
<dbReference type="SUPFAM" id="SSF53383">
    <property type="entry name" value="PLP-dependent transferases"/>
    <property type="match status" value="1"/>
</dbReference>
<organism evidence="9 10">
    <name type="scientific">Crassostrea virginica</name>
    <name type="common">Eastern oyster</name>
    <dbReference type="NCBI Taxonomy" id="6565"/>
    <lineage>
        <taxon>Eukaryota</taxon>
        <taxon>Metazoa</taxon>
        <taxon>Spiralia</taxon>
        <taxon>Lophotrochozoa</taxon>
        <taxon>Mollusca</taxon>
        <taxon>Bivalvia</taxon>
        <taxon>Autobranchia</taxon>
        <taxon>Pteriomorphia</taxon>
        <taxon>Ostreida</taxon>
        <taxon>Ostreoidea</taxon>
        <taxon>Ostreidae</taxon>
        <taxon>Crassostrea</taxon>
    </lineage>
</organism>
<dbReference type="GO" id="GO:0030170">
    <property type="term" value="F:pyridoxal phosphate binding"/>
    <property type="evidence" value="ECO:0007669"/>
    <property type="project" value="InterPro"/>
</dbReference>
<evidence type="ECO:0000256" key="6">
    <source>
        <dbReference type="PIRSR" id="PIRSR602129-50"/>
    </source>
</evidence>
<protein>
    <submittedName>
        <fullName evidence="10">Glutamate decarboxylase 1-like isoform X1</fullName>
    </submittedName>
</protein>
<dbReference type="GO" id="GO:0005737">
    <property type="term" value="C:cytoplasm"/>
    <property type="evidence" value="ECO:0007669"/>
    <property type="project" value="TreeGrafter"/>
</dbReference>
<dbReference type="AlphaFoldDB" id="A0A8B8CXJ3"/>
<feature type="compositionally biased region" description="Basic and acidic residues" evidence="8">
    <location>
        <begin position="32"/>
        <end position="52"/>
    </location>
</feature>
<dbReference type="PANTHER" id="PTHR45677">
    <property type="entry name" value="GLUTAMATE DECARBOXYLASE-RELATED"/>
    <property type="match status" value="1"/>
</dbReference>
<dbReference type="InterPro" id="IPR015424">
    <property type="entry name" value="PyrdxlP-dep_Trfase"/>
</dbReference>
<dbReference type="PROSITE" id="PS00392">
    <property type="entry name" value="DDC_GAD_HDC_YDC"/>
    <property type="match status" value="1"/>
</dbReference>
<evidence type="ECO:0000256" key="3">
    <source>
        <dbReference type="ARBA" id="ARBA00022793"/>
    </source>
</evidence>
<keyword evidence="5 7" id="KW-0456">Lyase</keyword>
<comment type="cofactor">
    <cofactor evidence="1 6 7">
        <name>pyridoxal 5'-phosphate</name>
        <dbReference type="ChEBI" id="CHEBI:597326"/>
    </cofactor>
</comment>
<name>A0A8B8CXJ3_CRAVI</name>
<evidence type="ECO:0000256" key="1">
    <source>
        <dbReference type="ARBA" id="ARBA00001933"/>
    </source>
</evidence>